<evidence type="ECO:0000259" key="7">
    <source>
        <dbReference type="Pfam" id="PF00889"/>
    </source>
</evidence>
<evidence type="ECO:0000313" key="9">
    <source>
        <dbReference type="Proteomes" id="UP000297890"/>
    </source>
</evidence>
<feature type="region of interest" description="Involved in Mg(2+) ion dislocation from EF-Tu" evidence="6">
    <location>
        <begin position="81"/>
        <end position="84"/>
    </location>
</feature>
<dbReference type="InterPro" id="IPR018101">
    <property type="entry name" value="Transl_elong_Ts_CS"/>
</dbReference>
<dbReference type="InterPro" id="IPR014039">
    <property type="entry name" value="Transl_elong_EFTs/EF1B_dimer"/>
</dbReference>
<keyword evidence="5 6" id="KW-0648">Protein biosynthesis</keyword>
<evidence type="ECO:0000256" key="2">
    <source>
        <dbReference type="ARBA" id="ARBA00016956"/>
    </source>
</evidence>
<dbReference type="PANTHER" id="PTHR11741">
    <property type="entry name" value="ELONGATION FACTOR TS"/>
    <property type="match status" value="1"/>
</dbReference>
<dbReference type="HAMAP" id="MF_00050">
    <property type="entry name" value="EF_Ts"/>
    <property type="match status" value="1"/>
</dbReference>
<dbReference type="PROSITE" id="PS01126">
    <property type="entry name" value="EF_TS_1"/>
    <property type="match status" value="1"/>
</dbReference>
<comment type="caution">
    <text evidence="8">The sequence shown here is derived from an EMBL/GenBank/DDBJ whole genome shotgun (WGS) entry which is preliminary data.</text>
</comment>
<dbReference type="PANTHER" id="PTHR11741:SF0">
    <property type="entry name" value="ELONGATION FACTOR TS, MITOCHONDRIAL"/>
    <property type="match status" value="1"/>
</dbReference>
<comment type="similarity">
    <text evidence="1 6">Belongs to the EF-Ts family.</text>
</comment>
<reference evidence="8 9" key="1">
    <citation type="journal article" date="2019" name="ISME J.">
        <title>Candidatus Macondimonas diazotrophica, a novel gammaproteobacterial genus dominating crude-oil-contaminated coastal sediments.</title>
        <authorList>
            <person name="Karthikeyan S."/>
            <person name="Konstantinidis K."/>
        </authorList>
    </citation>
    <scope>NUCLEOTIDE SEQUENCE [LARGE SCALE GENOMIC DNA]</scope>
    <source>
        <strain evidence="8 9">KTK01</strain>
    </source>
</reference>
<dbReference type="Gene3D" id="3.30.479.20">
    <property type="entry name" value="Elongation factor Ts, dimerisation domain"/>
    <property type="match status" value="2"/>
</dbReference>
<dbReference type="Pfam" id="PF00889">
    <property type="entry name" value="EF_TS"/>
    <property type="match status" value="1"/>
</dbReference>
<evidence type="ECO:0000256" key="5">
    <source>
        <dbReference type="ARBA" id="ARBA00022917"/>
    </source>
</evidence>
<dbReference type="AlphaFoldDB" id="A0A4Z0FBZ8"/>
<accession>A0A4Z0FBZ8</accession>
<sequence length="293" mass="31846">MSVTAAMVKELRERTGAGMMECKKALTETAGDLDQAIELMRKQGLAKADKKAGRVAAEGRVVVERDEAGRVAVAIEVNCETDFVAGGDDFQAFANRIAGAALAASPVDVDALLALPYADEMTIDERRREMVAKIGENIAVRRFERLECQGDVFGLYSHGSRIGVIVDLKGGDEALARDIAMHIAASRPLCVSPEDVPAEVVAKEREIFEAQARESGKPDDIIEKMVEGRVRKYLNEVALVGQPFVKDPDMTVAQRLKQAGAQVMRFVRLEVGEGVEKKVENFAEEVMAQVRGG</sequence>
<name>A0A4Z0FBZ8_9GAMM</name>
<keyword evidence="3 6" id="KW-0963">Cytoplasm</keyword>
<dbReference type="InterPro" id="IPR036402">
    <property type="entry name" value="EF-Ts_dimer_sf"/>
</dbReference>
<proteinExistence type="inferred from homology"/>
<evidence type="ECO:0000256" key="6">
    <source>
        <dbReference type="HAMAP-Rule" id="MF_00050"/>
    </source>
</evidence>
<gene>
    <name evidence="6" type="primary">tsf</name>
    <name evidence="8" type="ORF">E4680_04160</name>
</gene>
<dbReference type="CDD" id="cd14275">
    <property type="entry name" value="UBA_EF-Ts"/>
    <property type="match status" value="1"/>
</dbReference>
<comment type="subcellular location">
    <subcellularLocation>
        <location evidence="6">Cytoplasm</location>
    </subcellularLocation>
</comment>
<dbReference type="OrthoDB" id="9808348at2"/>
<dbReference type="RefSeq" id="WP_135281132.1">
    <property type="nucleotide sequence ID" value="NZ_SRIO01000004.1"/>
</dbReference>
<evidence type="ECO:0000256" key="1">
    <source>
        <dbReference type="ARBA" id="ARBA00005532"/>
    </source>
</evidence>
<protein>
    <recommendedName>
        <fullName evidence="2 6">Elongation factor Ts</fullName>
        <shortName evidence="6">EF-Ts</shortName>
    </recommendedName>
</protein>
<keyword evidence="9" id="KW-1185">Reference proteome</keyword>
<dbReference type="NCBIfam" id="TIGR00116">
    <property type="entry name" value="tsf"/>
    <property type="match status" value="1"/>
</dbReference>
<evidence type="ECO:0000313" key="8">
    <source>
        <dbReference type="EMBL" id="TFZ83252.1"/>
    </source>
</evidence>
<keyword evidence="4 6" id="KW-0251">Elongation factor</keyword>
<dbReference type="GO" id="GO:0005737">
    <property type="term" value="C:cytoplasm"/>
    <property type="evidence" value="ECO:0007669"/>
    <property type="project" value="UniProtKB-SubCell"/>
</dbReference>
<dbReference type="SUPFAM" id="SSF54713">
    <property type="entry name" value="Elongation factor Ts (EF-Ts), dimerisation domain"/>
    <property type="match status" value="2"/>
</dbReference>
<dbReference type="InterPro" id="IPR009060">
    <property type="entry name" value="UBA-like_sf"/>
</dbReference>
<dbReference type="FunFam" id="1.10.286.20:FF:000001">
    <property type="entry name" value="Elongation factor Ts"/>
    <property type="match status" value="1"/>
</dbReference>
<evidence type="ECO:0000256" key="4">
    <source>
        <dbReference type="ARBA" id="ARBA00022768"/>
    </source>
</evidence>
<dbReference type="GO" id="GO:0003746">
    <property type="term" value="F:translation elongation factor activity"/>
    <property type="evidence" value="ECO:0007669"/>
    <property type="project" value="UniProtKB-UniRule"/>
</dbReference>
<evidence type="ECO:0000256" key="3">
    <source>
        <dbReference type="ARBA" id="ARBA00022490"/>
    </source>
</evidence>
<dbReference type="SUPFAM" id="SSF46934">
    <property type="entry name" value="UBA-like"/>
    <property type="match status" value="1"/>
</dbReference>
<dbReference type="Gene3D" id="1.10.286.20">
    <property type="match status" value="1"/>
</dbReference>
<dbReference type="InterPro" id="IPR001816">
    <property type="entry name" value="Transl_elong_EFTs/EF1B"/>
</dbReference>
<dbReference type="EMBL" id="SRIO01000004">
    <property type="protein sequence ID" value="TFZ83252.1"/>
    <property type="molecule type" value="Genomic_DNA"/>
</dbReference>
<feature type="domain" description="Translation elongation factor EFTs/EF1B dimerisation" evidence="7">
    <location>
        <begin position="72"/>
        <end position="273"/>
    </location>
</feature>
<comment type="function">
    <text evidence="6">Associates with the EF-Tu.GDP complex and induces the exchange of GDP to GTP. It remains bound to the aminoacyl-tRNA.EF-Tu.GTP complex up to the GTP hydrolysis stage on the ribosome.</text>
</comment>
<organism evidence="8 9">
    <name type="scientific">Candidatus Macondimonas diazotrophica</name>
    <dbReference type="NCBI Taxonomy" id="2305248"/>
    <lineage>
        <taxon>Bacteria</taxon>
        <taxon>Pseudomonadati</taxon>
        <taxon>Pseudomonadota</taxon>
        <taxon>Gammaproteobacteria</taxon>
        <taxon>Chromatiales</taxon>
        <taxon>Ectothiorhodospiraceae</taxon>
        <taxon>Candidatus Macondimonas</taxon>
    </lineage>
</organism>
<dbReference type="Gene3D" id="1.10.8.10">
    <property type="entry name" value="DNA helicase RuvA subunit, C-terminal domain"/>
    <property type="match status" value="1"/>
</dbReference>
<dbReference type="FunFam" id="1.10.8.10:FF:000001">
    <property type="entry name" value="Elongation factor Ts"/>
    <property type="match status" value="1"/>
</dbReference>
<dbReference type="Proteomes" id="UP000297890">
    <property type="component" value="Unassembled WGS sequence"/>
</dbReference>